<comment type="caution">
    <text evidence="3">The sequence shown here is derived from an EMBL/GenBank/DDBJ whole genome shotgun (WGS) entry which is preliminary data.</text>
</comment>
<organism evidence="3 4">
    <name type="scientific">Ruminococcus difficilis</name>
    <dbReference type="NCBI Taxonomy" id="2763069"/>
    <lineage>
        <taxon>Bacteria</taxon>
        <taxon>Bacillati</taxon>
        <taxon>Bacillota</taxon>
        <taxon>Clostridia</taxon>
        <taxon>Eubacteriales</taxon>
        <taxon>Oscillospiraceae</taxon>
        <taxon>Ruminococcus</taxon>
    </lineage>
</organism>
<evidence type="ECO:0000313" key="3">
    <source>
        <dbReference type="EMBL" id="MBK6087128.1"/>
    </source>
</evidence>
<dbReference type="InterPro" id="IPR013783">
    <property type="entry name" value="Ig-like_fold"/>
</dbReference>
<dbReference type="Pfam" id="PF22058">
    <property type="entry name" value="X25_BaPul_like"/>
    <property type="match status" value="1"/>
</dbReference>
<dbReference type="RefSeq" id="WP_186833584.1">
    <property type="nucleotide sequence ID" value="NZ_JAEQMG010000010.1"/>
</dbReference>
<dbReference type="Gene3D" id="2.60.40.10">
    <property type="entry name" value="Immunoglobulins"/>
    <property type="match status" value="1"/>
</dbReference>
<dbReference type="InterPro" id="IPR054409">
    <property type="entry name" value="X25_BaPul-like"/>
</dbReference>
<evidence type="ECO:0000259" key="2">
    <source>
        <dbReference type="Pfam" id="PF22058"/>
    </source>
</evidence>
<keyword evidence="1" id="KW-1133">Transmembrane helix</keyword>
<dbReference type="EMBL" id="JAEQMG010000010">
    <property type="protein sequence ID" value="MBK6087128.1"/>
    <property type="molecule type" value="Genomic_DNA"/>
</dbReference>
<gene>
    <name evidence="3" type="ORF">JKK62_00395</name>
</gene>
<protein>
    <recommendedName>
        <fullName evidence="2">Amylopullulanase X25 domain-containing protein</fullName>
    </recommendedName>
</protein>
<dbReference type="Proteomes" id="UP000633365">
    <property type="component" value="Unassembled WGS sequence"/>
</dbReference>
<evidence type="ECO:0000256" key="1">
    <source>
        <dbReference type="SAM" id="Phobius"/>
    </source>
</evidence>
<keyword evidence="1" id="KW-0472">Membrane</keyword>
<sequence length="2006" mass="220816">MKQKTNRLHFSTRTLAMVLSIVMLIGSIATGSMLNTFAAYLKDAAANSDAVSQAATEGGNIALNAIPSQDADAANITDNNDAKDAPDLSGFEENEIVRSMKDDLADTGAKTDLASTGDWDTLGKNSIYMKGPGESSFSMYAKTDSSGKMTFTLNSSGYYEWYLQADYGGSKTFRLKGGDAQPSGAMGDTTNYYAKLSTGQGGTGGENYYIYFSAGEYTIQYNGNWDSGKQIEYTFTRKLVQIFGDLTGSWSNTKKDMSYDSSSKNYYYEVTGDNDRYYKFKVDSSDHYSWENNFDLVGNGFDGSTDAKKYSATTDSDKSGNAFKVKQDAAVIYRIWVKDNKTWVTSTAVSTDIYTVVGAMGATDQADPGIFGEGNSWKVDASSNDLVYKSDGTYEKTYTVTAADAGTIYFKVAKDHAWTEAWPSANQTFKINSDSTWVKFSFNPTTHEITVTQDGNGTGGGGSTSSDWIAGDKYTSTGKQNSSQKVANTPIIGSNTSTYKFVWADNDNGPGKSGTTPVSTVANGTSGNIGYWADLTSTIKGNGDGNFFFALSNNDSNSGIRGNKSEQINCVTKSAGTSVDIHDSQGNTVFVVEMKERSETSGNAHFILLRGFKWEKITNIGVMAYYNNSSVDYQFYFKEPGSSEDEETVEKVNIYAKNGALRDNTFNRFTNLADTQILGDASNYAETDVFSYTEATASGVTTYSTIAAYNTAHPNDQIVITHNVAGPNGISDYDKMTNVPVGAKIKIQTTLSDNASAAGSFDSKAFKVTHYLKAYTFNGVTYQVHDYDASGVYTEEWTVESVNTAKMKTENGHKAIEVTPIYYLADTSNVKTFYIDGYDGSVHGQWGNMLSVYPYYEGKSNSANAFGGYPGQPMLKWGGKYQMQIPLTSDGTASGAQVKGVTLHNAYWDLLHRELDTQCNSSSHCQTYDYDDFYKLNKEKNPDTIIFDFKYRTTKDNYGDGFDYTNYTFASSESTAQASTYTGSGYNGVELLTDYFGRQVDVFGTLINDSDKSDWHDADAANSISENHVQDKELLIVSTGYKDTYVGEYATMWAVYAPSAGYTKNGDAANSFIGYISPSMLYLNKIDRVNQYTGGTQTSSGRMSWGDSTNKGSVYTYNYLKEHYTGVPALISYEEEIWNDSKDKANRSDGRWYYSNKDDKISANIKIQYGPASNLNATVDAGNWTDDPFSTTAGVGGEQNIGTSTLCSAYFTNTSPSLYGKTESGEQFADSSKKFTFEAQANGAYMFAGWVRYSNGKYYDISAKEIAESDMSSNDTYIARFVEAVSGSLSIQHVVEKTGSYTGDGTPSVTVTVKNGSTTVFTDTKADGSKIDISKYINTKYRNYTIDIRLSTTPDEDCTLEEITSSVGNFSAGTITNNTATVGQFTVQQVLDSGATTLRYVSHLTRTAITYNYNITYTYESRFWGNQTYSLSGTLVSTNDTQMAGIVKGTKKGTARLTTEFLYNHTPYEKNFRQKIAWNHAEANQSVTGSGTTYTITANVGSTNTVDDRVTAEFMLPYKYDTKANGYSALAIDKYASAESTTASGTEIVFDDKSYESAPITTQAYKLFTYDGTSAIGGSDSHASYMPLVEAAPYVVKNATVHRNMTYKKRYLNAGVVTENDTNYYYFTYNSIRYFYKNLPPTHLDSDRALTENDKVTYYKTDDNGDNISYTYSYALNLSGTTYADNEDGNATRPAVYYWDFGTGEKGQYCVTHEHYEDDGIITGTGDKKYFTRWDIYNSSGDYVASTYYKKFNYTGYENYTVIPIYESDSETVAQDSDKNANKVPTINFLGDTRNQWNNNGGGTNSARQGDKLMTDFAISFDYYEDEIAKIKNRTQDSENGKDIRIGMLIEQMGELDTAGGKKITDPSYYADKYKSSYTAATISSIETALSTNSKPTGTGANAIVNSKIAANVSGWGRLFTDTTGDIGNNHTGLAPIDNYNRLQWYYTFNNIFTSNGNPTNDKNYVYRASAYLIETTASDTKVTLSTTPVYFTLYDLANRQLGELD</sequence>
<evidence type="ECO:0000313" key="4">
    <source>
        <dbReference type="Proteomes" id="UP000633365"/>
    </source>
</evidence>
<proteinExistence type="predicted"/>
<keyword evidence="1" id="KW-0812">Transmembrane</keyword>
<keyword evidence="4" id="KW-1185">Reference proteome</keyword>
<accession>A0A934WQ85</accession>
<feature type="domain" description="Amylopullulanase X25" evidence="2">
    <location>
        <begin position="372"/>
        <end position="449"/>
    </location>
</feature>
<name>A0A934WQ85_9FIRM</name>
<reference evidence="3" key="1">
    <citation type="submission" date="2021-01" db="EMBL/GenBank/DDBJ databases">
        <title>Genome public.</title>
        <authorList>
            <person name="Liu C."/>
            <person name="Sun Q."/>
        </authorList>
    </citation>
    <scope>NUCLEOTIDE SEQUENCE</scope>
    <source>
        <strain evidence="3">M6</strain>
    </source>
</reference>
<feature type="transmembrane region" description="Helical" evidence="1">
    <location>
        <begin position="12"/>
        <end position="34"/>
    </location>
</feature>